<evidence type="ECO:0000313" key="2">
    <source>
        <dbReference type="EMBL" id="JAE12559.1"/>
    </source>
</evidence>
<reference evidence="2" key="2">
    <citation type="journal article" date="2015" name="Data Brief">
        <title>Shoot transcriptome of the giant reed, Arundo donax.</title>
        <authorList>
            <person name="Barrero R.A."/>
            <person name="Guerrero F.D."/>
            <person name="Moolhuijzen P."/>
            <person name="Goolsby J.A."/>
            <person name="Tidwell J."/>
            <person name="Bellgard S.E."/>
            <person name="Bellgard M.I."/>
        </authorList>
    </citation>
    <scope>NUCLEOTIDE SEQUENCE</scope>
    <source>
        <tissue evidence="2">Shoot tissue taken approximately 20 cm above the soil surface</tissue>
    </source>
</reference>
<sequence length="139" mass="14197">MSAAPRISWRNWRQWPQGIWETATARSAGSPAAAALATRNCSAWTDCDSGTPRNSRFTPTKTRPLAPSPTAPTGNREIGARARFIADGTSSGRRSCTVATPAAAAARLASSALITNPVSSAAAADAGLGGTCSSPIAQI</sequence>
<protein>
    <submittedName>
        <fullName evidence="2">CDA1</fullName>
    </submittedName>
</protein>
<dbReference type="EMBL" id="GBRH01185337">
    <property type="protein sequence ID" value="JAE12559.1"/>
    <property type="molecule type" value="Transcribed_RNA"/>
</dbReference>
<organism evidence="2">
    <name type="scientific">Arundo donax</name>
    <name type="common">Giant reed</name>
    <name type="synonym">Donax arundinaceus</name>
    <dbReference type="NCBI Taxonomy" id="35708"/>
    <lineage>
        <taxon>Eukaryota</taxon>
        <taxon>Viridiplantae</taxon>
        <taxon>Streptophyta</taxon>
        <taxon>Embryophyta</taxon>
        <taxon>Tracheophyta</taxon>
        <taxon>Spermatophyta</taxon>
        <taxon>Magnoliopsida</taxon>
        <taxon>Liliopsida</taxon>
        <taxon>Poales</taxon>
        <taxon>Poaceae</taxon>
        <taxon>PACMAD clade</taxon>
        <taxon>Arundinoideae</taxon>
        <taxon>Arundineae</taxon>
        <taxon>Arundo</taxon>
    </lineage>
</organism>
<feature type="region of interest" description="Disordered" evidence="1">
    <location>
        <begin position="47"/>
        <end position="77"/>
    </location>
</feature>
<reference evidence="2" key="1">
    <citation type="submission" date="2014-09" db="EMBL/GenBank/DDBJ databases">
        <authorList>
            <person name="Magalhaes I.L.F."/>
            <person name="Oliveira U."/>
            <person name="Santos F.R."/>
            <person name="Vidigal T.H.D.A."/>
            <person name="Brescovit A.D."/>
            <person name="Santos A.J."/>
        </authorList>
    </citation>
    <scope>NUCLEOTIDE SEQUENCE</scope>
    <source>
        <tissue evidence="2">Shoot tissue taken approximately 20 cm above the soil surface</tissue>
    </source>
</reference>
<evidence type="ECO:0000256" key="1">
    <source>
        <dbReference type="SAM" id="MobiDB-lite"/>
    </source>
</evidence>
<name>A0A0A9FMN7_ARUDO</name>
<accession>A0A0A9FMN7</accession>
<proteinExistence type="predicted"/>
<dbReference type="AlphaFoldDB" id="A0A0A9FMN7"/>
<feature type="compositionally biased region" description="Polar residues" evidence="1">
    <location>
        <begin position="51"/>
        <end position="61"/>
    </location>
</feature>